<keyword evidence="2" id="KW-0540">Nuclease</keyword>
<dbReference type="Pfam" id="PF05685">
    <property type="entry name" value="Uma2"/>
    <property type="match status" value="1"/>
</dbReference>
<feature type="domain" description="Putative restriction endonuclease" evidence="1">
    <location>
        <begin position="20"/>
        <end position="173"/>
    </location>
</feature>
<name>A0A316A732_9ACTN</name>
<dbReference type="AlphaFoldDB" id="A0A316A732"/>
<keyword evidence="3" id="KW-1185">Reference proteome</keyword>
<accession>A0A316A732</accession>
<dbReference type="InterPro" id="IPR008538">
    <property type="entry name" value="Uma2"/>
</dbReference>
<dbReference type="OrthoDB" id="4537149at2"/>
<organism evidence="2 3">
    <name type="scientific">Quadrisphaera granulorum</name>
    <dbReference type="NCBI Taxonomy" id="317664"/>
    <lineage>
        <taxon>Bacteria</taxon>
        <taxon>Bacillati</taxon>
        <taxon>Actinomycetota</taxon>
        <taxon>Actinomycetes</taxon>
        <taxon>Kineosporiales</taxon>
        <taxon>Kineosporiaceae</taxon>
        <taxon>Quadrisphaera</taxon>
    </lineage>
</organism>
<dbReference type="InterPro" id="IPR011335">
    <property type="entry name" value="Restrct_endonuc-II-like"/>
</dbReference>
<dbReference type="RefSeq" id="WP_109774545.1">
    <property type="nucleotide sequence ID" value="NZ_QGDQ01000012.1"/>
</dbReference>
<dbReference type="Proteomes" id="UP000245469">
    <property type="component" value="Unassembled WGS sequence"/>
</dbReference>
<comment type="caution">
    <text evidence="2">The sequence shown here is derived from an EMBL/GenBank/DDBJ whole genome shotgun (WGS) entry which is preliminary data.</text>
</comment>
<dbReference type="Gene3D" id="3.90.1570.10">
    <property type="entry name" value="tt1808, chain A"/>
    <property type="match status" value="1"/>
</dbReference>
<evidence type="ECO:0000313" key="3">
    <source>
        <dbReference type="Proteomes" id="UP000245469"/>
    </source>
</evidence>
<dbReference type="CDD" id="cd06260">
    <property type="entry name" value="DUF820-like"/>
    <property type="match status" value="1"/>
</dbReference>
<evidence type="ECO:0000259" key="1">
    <source>
        <dbReference type="Pfam" id="PF05685"/>
    </source>
</evidence>
<dbReference type="EMBL" id="QGDQ01000012">
    <property type="protein sequence ID" value="PWJ53525.1"/>
    <property type="molecule type" value="Genomic_DNA"/>
</dbReference>
<evidence type="ECO:0000313" key="2">
    <source>
        <dbReference type="EMBL" id="PWJ53525.1"/>
    </source>
</evidence>
<keyword evidence="2" id="KW-0378">Hydrolase</keyword>
<dbReference type="PANTHER" id="PTHR35400">
    <property type="entry name" value="SLR1083 PROTEIN"/>
    <property type="match status" value="1"/>
</dbReference>
<protein>
    <submittedName>
        <fullName evidence="2">Putative restriction endonuclease</fullName>
    </submittedName>
</protein>
<dbReference type="InterPro" id="IPR012296">
    <property type="entry name" value="Nuclease_put_TT1808"/>
</dbReference>
<proteinExistence type="predicted"/>
<reference evidence="2 3" key="1">
    <citation type="submission" date="2018-03" db="EMBL/GenBank/DDBJ databases">
        <title>Genomic Encyclopedia of Archaeal and Bacterial Type Strains, Phase II (KMG-II): from individual species to whole genera.</title>
        <authorList>
            <person name="Goeker M."/>
        </authorList>
    </citation>
    <scope>NUCLEOTIDE SEQUENCE [LARGE SCALE GENOMIC DNA]</scope>
    <source>
        <strain evidence="2 3">DSM 44889</strain>
    </source>
</reference>
<dbReference type="PANTHER" id="PTHR35400:SF3">
    <property type="entry name" value="SLL1072 PROTEIN"/>
    <property type="match status" value="1"/>
</dbReference>
<dbReference type="SUPFAM" id="SSF52980">
    <property type="entry name" value="Restriction endonuclease-like"/>
    <property type="match status" value="1"/>
</dbReference>
<keyword evidence="2" id="KW-0255">Endonuclease</keyword>
<dbReference type="GO" id="GO:0004519">
    <property type="term" value="F:endonuclease activity"/>
    <property type="evidence" value="ECO:0007669"/>
    <property type="project" value="UniProtKB-KW"/>
</dbReference>
<sequence length="190" mass="20566">MSAQPLESDPEVRRFGITREQFDRMVGPDGYDSPPVELLEGVLVEVVPQGGEHNDVVGELGQMLAQAVRPPWRVRTHSPFAAGVRSQPEPDVAVVLRRPGAHPDTAALIVEVAQSSQRLDLVHKPRVYAAAGVPVYWVVDLPAREVVVHSDLVDGGYASVERAPWTASLEVTIGDEALTVVLEELLADGE</sequence>
<gene>
    <name evidence="2" type="ORF">BXY45_11299</name>
</gene>